<keyword evidence="4" id="KW-1185">Reference proteome</keyword>
<feature type="domain" description="Alpha-L-arabinofuranosidase B arabinose-binding" evidence="2">
    <location>
        <begin position="35"/>
        <end position="98"/>
    </location>
</feature>
<comment type="caution">
    <text evidence="3">The sequence shown here is derived from an EMBL/GenBank/DDBJ whole genome shotgun (WGS) entry which is preliminary data.</text>
</comment>
<dbReference type="Proteomes" id="UP001589647">
    <property type="component" value="Unassembled WGS sequence"/>
</dbReference>
<proteinExistence type="predicted"/>
<dbReference type="Pfam" id="PF05270">
    <property type="entry name" value="AbfB"/>
    <property type="match status" value="1"/>
</dbReference>
<feature type="region of interest" description="Disordered" evidence="1">
    <location>
        <begin position="93"/>
        <end position="130"/>
    </location>
</feature>
<dbReference type="EMBL" id="JBHMEI010000067">
    <property type="protein sequence ID" value="MFB9208137.1"/>
    <property type="molecule type" value="Genomic_DNA"/>
</dbReference>
<dbReference type="Gene3D" id="2.80.10.50">
    <property type="match status" value="1"/>
</dbReference>
<evidence type="ECO:0000259" key="2">
    <source>
        <dbReference type="Pfam" id="PF05270"/>
    </source>
</evidence>
<dbReference type="RefSeq" id="WP_379478679.1">
    <property type="nucleotide sequence ID" value="NZ_BMRC01000007.1"/>
</dbReference>
<protein>
    <submittedName>
        <fullName evidence="3">AbfB domain-containing protein</fullName>
    </submittedName>
</protein>
<reference evidence="3 4" key="1">
    <citation type="submission" date="2024-09" db="EMBL/GenBank/DDBJ databases">
        <authorList>
            <person name="Sun Q."/>
            <person name="Mori K."/>
        </authorList>
    </citation>
    <scope>NUCLEOTIDE SEQUENCE [LARGE SCALE GENOMIC DNA]</scope>
    <source>
        <strain evidence="3 4">CCM 3426</strain>
    </source>
</reference>
<dbReference type="InterPro" id="IPR007934">
    <property type="entry name" value="AbfB_ABD"/>
</dbReference>
<evidence type="ECO:0000313" key="3">
    <source>
        <dbReference type="EMBL" id="MFB9208137.1"/>
    </source>
</evidence>
<evidence type="ECO:0000313" key="4">
    <source>
        <dbReference type="Proteomes" id="UP001589647"/>
    </source>
</evidence>
<name>A0ABV5IUC5_9ACTN</name>
<gene>
    <name evidence="3" type="ORF">ACFFV7_43635</name>
</gene>
<feature type="compositionally biased region" description="Basic residues" evidence="1">
    <location>
        <begin position="104"/>
        <end position="130"/>
    </location>
</feature>
<evidence type="ECO:0000256" key="1">
    <source>
        <dbReference type="SAM" id="MobiDB-lite"/>
    </source>
</evidence>
<sequence length="130" mass="14151">MNPGCNAGDPSVSHRHLTAAVKGEPNQLGDPGRERYLRHQNYQLHRQHNDGGTLFAADAAFCPQPGRSGQGTSFASANFPDRFLRHYDNTVHLAANGGSGRGRLTARRPGVPRRRRGSGRGSRSRPRPST</sequence>
<dbReference type="InterPro" id="IPR036195">
    <property type="entry name" value="AbfB_ABD_sf"/>
</dbReference>
<dbReference type="SUPFAM" id="SSF110221">
    <property type="entry name" value="AbfB domain"/>
    <property type="match status" value="1"/>
</dbReference>
<organism evidence="3 4">
    <name type="scientific">Nonomuraea spiralis</name>
    <dbReference type="NCBI Taxonomy" id="46182"/>
    <lineage>
        <taxon>Bacteria</taxon>
        <taxon>Bacillati</taxon>
        <taxon>Actinomycetota</taxon>
        <taxon>Actinomycetes</taxon>
        <taxon>Streptosporangiales</taxon>
        <taxon>Streptosporangiaceae</taxon>
        <taxon>Nonomuraea</taxon>
    </lineage>
</organism>
<accession>A0ABV5IUC5</accession>